<protein>
    <submittedName>
        <fullName evidence="4">BPTI/Kunitz inhibitor domain-containing protein</fullName>
    </submittedName>
</protein>
<dbReference type="SMART" id="SM00131">
    <property type="entry name" value="KU"/>
    <property type="match status" value="1"/>
</dbReference>
<dbReference type="GO" id="GO:0004867">
    <property type="term" value="F:serine-type endopeptidase inhibitor activity"/>
    <property type="evidence" value="ECO:0007669"/>
    <property type="project" value="InterPro"/>
</dbReference>
<evidence type="ECO:0000256" key="1">
    <source>
        <dbReference type="SAM" id="SignalP"/>
    </source>
</evidence>
<accession>A0A1I7WSI6</accession>
<dbReference type="Gene3D" id="4.10.410.10">
    <property type="entry name" value="Pancreatic trypsin inhibitor Kunitz domain"/>
    <property type="match status" value="1"/>
</dbReference>
<evidence type="ECO:0000313" key="4">
    <source>
        <dbReference type="WBParaSite" id="Hba_08126"/>
    </source>
</evidence>
<dbReference type="AlphaFoldDB" id="A0A1I7WSI6"/>
<evidence type="ECO:0000313" key="3">
    <source>
        <dbReference type="Proteomes" id="UP000095283"/>
    </source>
</evidence>
<dbReference type="Pfam" id="PF14625">
    <property type="entry name" value="Lustrin_cystein"/>
    <property type="match status" value="5"/>
</dbReference>
<name>A0A1I7WSI6_HETBA</name>
<reference evidence="4" key="1">
    <citation type="submission" date="2016-11" db="UniProtKB">
        <authorList>
            <consortium name="WormBaseParasite"/>
        </authorList>
    </citation>
    <scope>IDENTIFICATION</scope>
</reference>
<evidence type="ECO:0000259" key="2">
    <source>
        <dbReference type="PROSITE" id="PS50279"/>
    </source>
</evidence>
<dbReference type="InterPro" id="IPR028150">
    <property type="entry name" value="Lustrin_cystein"/>
</dbReference>
<dbReference type="Pfam" id="PF00014">
    <property type="entry name" value="Kunitz_BPTI"/>
    <property type="match status" value="1"/>
</dbReference>
<proteinExistence type="predicted"/>
<sequence>MSFYFIVLLHQCFSAIDTLKYHDIPEYCPNQSSPGKSPSGDTIWCTSKAACSTNWECIPSGLTHFGTSINYCCQTRESICSLPPNPGYGDCTVEPKTKYYFDLLELKCKPFQFFECIGQNQNKFETVQECYKFCQSTACSEGQSLLLASNNNPFICAGNSTCPDGYKCVYDALFRRHVCCGHSKDGSCPIESIPFFSPRSFTPLRCKDSSTTDHCPPNYLCSIRNREGFCCKPYGGLCPIGQKAYTHPLSGQSMKCDPMRVISECPQDHICTSVIPAECPTNTEPYLDPITRNPHKCTVGVTTCSYGYTCQSTRDEIIGFCCSVSKSGLKSYLNKIIGAKMRKTNDAYKYYTSSSDLSFIRPSEIMNDFKPEKRIVDIQKQIDKSAEATITPSRSSQLETLSLSSPSCPEDARPQYFDGTQLTMECTPAIGLTNKCGKLAKCVAAPKDIFRRFVCCFFSDDITTTLSTTTALREMYPERRAGRVHNYQDYEDSFMNSPYVYTVTSKPIQIATEYSSDPYCPSVISGRTCRPGLSDQCPEYDYFCQYNIEKNTFVCCSMTVAQHR</sequence>
<dbReference type="WBParaSite" id="Hba_08126">
    <property type="protein sequence ID" value="Hba_08126"/>
    <property type="gene ID" value="Hba_08126"/>
</dbReference>
<organism evidence="3 4">
    <name type="scientific">Heterorhabditis bacteriophora</name>
    <name type="common">Entomopathogenic nematode worm</name>
    <dbReference type="NCBI Taxonomy" id="37862"/>
    <lineage>
        <taxon>Eukaryota</taxon>
        <taxon>Metazoa</taxon>
        <taxon>Ecdysozoa</taxon>
        <taxon>Nematoda</taxon>
        <taxon>Chromadorea</taxon>
        <taxon>Rhabditida</taxon>
        <taxon>Rhabditina</taxon>
        <taxon>Rhabditomorpha</taxon>
        <taxon>Strongyloidea</taxon>
        <taxon>Heterorhabditidae</taxon>
        <taxon>Heterorhabditis</taxon>
    </lineage>
</organism>
<dbReference type="Proteomes" id="UP000095283">
    <property type="component" value="Unplaced"/>
</dbReference>
<dbReference type="InterPro" id="IPR053014">
    <property type="entry name" value="Cuticle_assoc_divergent"/>
</dbReference>
<dbReference type="PROSITE" id="PS50279">
    <property type="entry name" value="BPTI_KUNITZ_2"/>
    <property type="match status" value="1"/>
</dbReference>
<dbReference type="PANTHER" id="PTHR46339:SF14">
    <property type="entry name" value="BPTI_KUNITZ INHIBITOR DOMAIN-CONTAINING PROTEIN"/>
    <property type="match status" value="1"/>
</dbReference>
<dbReference type="InterPro" id="IPR036880">
    <property type="entry name" value="Kunitz_BPTI_sf"/>
</dbReference>
<dbReference type="PANTHER" id="PTHR46339">
    <property type="entry name" value="PROTEIN CBG15282-RELATED"/>
    <property type="match status" value="1"/>
</dbReference>
<dbReference type="SMART" id="SM00289">
    <property type="entry name" value="WR1"/>
    <property type="match status" value="7"/>
</dbReference>
<feature type="chain" id="PRO_5009310801" evidence="1">
    <location>
        <begin position="19"/>
        <end position="564"/>
    </location>
</feature>
<feature type="domain" description="BPTI/Kunitz inhibitor" evidence="2">
    <location>
        <begin position="80"/>
        <end position="134"/>
    </location>
</feature>
<dbReference type="InterPro" id="IPR006150">
    <property type="entry name" value="Cys_repeat_1"/>
</dbReference>
<keyword evidence="3" id="KW-1185">Reference proteome</keyword>
<dbReference type="InterPro" id="IPR002223">
    <property type="entry name" value="Kunitz_BPTI"/>
</dbReference>
<feature type="signal peptide" evidence="1">
    <location>
        <begin position="1"/>
        <end position="18"/>
    </location>
</feature>
<keyword evidence="1" id="KW-0732">Signal</keyword>
<dbReference type="SUPFAM" id="SSF57362">
    <property type="entry name" value="BPTI-like"/>
    <property type="match status" value="1"/>
</dbReference>